<organism evidence="11 12">
    <name type="scientific">Sitophilus oryzae</name>
    <name type="common">Rice weevil</name>
    <name type="synonym">Curculio oryzae</name>
    <dbReference type="NCBI Taxonomy" id="7048"/>
    <lineage>
        <taxon>Eukaryota</taxon>
        <taxon>Metazoa</taxon>
        <taxon>Ecdysozoa</taxon>
        <taxon>Arthropoda</taxon>
        <taxon>Hexapoda</taxon>
        <taxon>Insecta</taxon>
        <taxon>Pterygota</taxon>
        <taxon>Neoptera</taxon>
        <taxon>Endopterygota</taxon>
        <taxon>Coleoptera</taxon>
        <taxon>Polyphaga</taxon>
        <taxon>Cucujiformia</taxon>
        <taxon>Curculionidae</taxon>
        <taxon>Dryophthorinae</taxon>
        <taxon>Sitophilus</taxon>
    </lineage>
</organism>
<evidence type="ECO:0000259" key="10">
    <source>
        <dbReference type="PROSITE" id="PS51330"/>
    </source>
</evidence>
<dbReference type="OrthoDB" id="4664297at2759"/>
<dbReference type="InterPro" id="IPR001796">
    <property type="entry name" value="DHFR_dom"/>
</dbReference>
<dbReference type="GO" id="GO:0005739">
    <property type="term" value="C:mitochondrion"/>
    <property type="evidence" value="ECO:0007669"/>
    <property type="project" value="TreeGrafter"/>
</dbReference>
<dbReference type="FunFam" id="3.40.430.10:FF:000002">
    <property type="entry name" value="Dihydrofolate reductase"/>
    <property type="match status" value="1"/>
</dbReference>
<dbReference type="GO" id="GO:0046655">
    <property type="term" value="P:folic acid metabolic process"/>
    <property type="evidence" value="ECO:0007669"/>
    <property type="project" value="TreeGrafter"/>
</dbReference>
<dbReference type="PRINTS" id="PR00070">
    <property type="entry name" value="DHFR"/>
</dbReference>
<reference evidence="12" key="1">
    <citation type="submission" date="2025-08" db="UniProtKB">
        <authorList>
            <consortium name="RefSeq"/>
        </authorList>
    </citation>
    <scope>IDENTIFICATION</scope>
    <source>
        <tissue evidence="12">Gonads</tissue>
    </source>
</reference>
<comment type="similarity">
    <text evidence="2 9">Belongs to the dihydrofolate reductase family.</text>
</comment>
<dbReference type="PROSITE" id="PS51330">
    <property type="entry name" value="DHFR_2"/>
    <property type="match status" value="1"/>
</dbReference>
<evidence type="ECO:0000256" key="3">
    <source>
        <dbReference type="ARBA" id="ARBA00012856"/>
    </source>
</evidence>
<name>A0A6J2YA79_SITOR</name>
<dbReference type="Gene3D" id="3.40.430.10">
    <property type="entry name" value="Dihydrofolate Reductase, subunit A"/>
    <property type="match status" value="1"/>
</dbReference>
<comment type="catalytic activity">
    <reaction evidence="8">
        <text>(6S)-5,6,7,8-tetrahydrofolate + NADP(+) = 7,8-dihydrofolate + NADPH + H(+)</text>
        <dbReference type="Rhea" id="RHEA:15009"/>
        <dbReference type="ChEBI" id="CHEBI:15378"/>
        <dbReference type="ChEBI" id="CHEBI:57451"/>
        <dbReference type="ChEBI" id="CHEBI:57453"/>
        <dbReference type="ChEBI" id="CHEBI:57783"/>
        <dbReference type="ChEBI" id="CHEBI:58349"/>
        <dbReference type="EC" id="1.5.1.3"/>
    </reaction>
</comment>
<dbReference type="KEGG" id="soy:115885357"/>
<evidence type="ECO:0000313" key="11">
    <source>
        <dbReference type="Proteomes" id="UP000504635"/>
    </source>
</evidence>
<dbReference type="InterPro" id="IPR024072">
    <property type="entry name" value="DHFR-like_dom_sf"/>
</dbReference>
<dbReference type="Pfam" id="PF00186">
    <property type="entry name" value="DHFR_1"/>
    <property type="match status" value="1"/>
</dbReference>
<feature type="domain" description="DHFR" evidence="10">
    <location>
        <begin position="8"/>
        <end position="186"/>
    </location>
</feature>
<dbReference type="InterPro" id="IPR017925">
    <property type="entry name" value="DHFR_CS"/>
</dbReference>
<dbReference type="GO" id="GO:0046654">
    <property type="term" value="P:tetrahydrofolate biosynthetic process"/>
    <property type="evidence" value="ECO:0007669"/>
    <property type="project" value="UniProtKB-UniPathway"/>
</dbReference>
<dbReference type="GO" id="GO:0006730">
    <property type="term" value="P:one-carbon metabolic process"/>
    <property type="evidence" value="ECO:0007669"/>
    <property type="project" value="UniProtKB-KW"/>
</dbReference>
<keyword evidence="6" id="KW-0560">Oxidoreductase</keyword>
<dbReference type="PROSITE" id="PS00075">
    <property type="entry name" value="DHFR_1"/>
    <property type="match status" value="1"/>
</dbReference>
<dbReference type="FunCoup" id="A0A6J2YA79">
    <property type="interactions" value="425"/>
</dbReference>
<evidence type="ECO:0000256" key="6">
    <source>
        <dbReference type="ARBA" id="ARBA00023002"/>
    </source>
</evidence>
<sequence>MSSKNTVKLNLISAACENLGIGKNGDLPWKLEKEYAYFERMTTETEDKNKRNVMIMGRKTWESFVEYPTSDRICLVLSRSKLDVGSVRHVHVYHSFDEAINALEQDEFFKNKFETVWVIGGTSIYKKGLESDRFHRLYLTRIHKNYDCDTFFPNLPSNLVEVRDPQVPEDIQEEHGIQYKFHIYEK</sequence>
<dbReference type="EC" id="1.5.1.3" evidence="3"/>
<gene>
    <name evidence="12" type="primary">LOC115885357</name>
</gene>
<evidence type="ECO:0000256" key="9">
    <source>
        <dbReference type="RuleBase" id="RU004474"/>
    </source>
</evidence>
<dbReference type="AlphaFoldDB" id="A0A6J2YA79"/>
<keyword evidence="11" id="KW-1185">Reference proteome</keyword>
<evidence type="ECO:0000313" key="12">
    <source>
        <dbReference type="RefSeq" id="XP_030760109.1"/>
    </source>
</evidence>
<dbReference type="RefSeq" id="XP_030760109.1">
    <property type="nucleotide sequence ID" value="XM_030904249.1"/>
</dbReference>
<evidence type="ECO:0000256" key="1">
    <source>
        <dbReference type="ARBA" id="ARBA00004903"/>
    </source>
</evidence>
<dbReference type="CDD" id="cd00209">
    <property type="entry name" value="DHFR"/>
    <property type="match status" value="1"/>
</dbReference>
<dbReference type="GO" id="GO:0004146">
    <property type="term" value="F:dihydrofolate reductase activity"/>
    <property type="evidence" value="ECO:0007669"/>
    <property type="project" value="UniProtKB-EC"/>
</dbReference>
<evidence type="ECO:0000256" key="5">
    <source>
        <dbReference type="ARBA" id="ARBA00022857"/>
    </source>
</evidence>
<proteinExistence type="inferred from homology"/>
<dbReference type="Proteomes" id="UP000504635">
    <property type="component" value="Unplaced"/>
</dbReference>
<dbReference type="InterPro" id="IPR012259">
    <property type="entry name" value="DHFR"/>
</dbReference>
<keyword evidence="4" id="KW-0554">One-carbon metabolism</keyword>
<dbReference type="InParanoid" id="A0A6J2YA79"/>
<accession>A0A6J2YA79</accession>
<dbReference type="PANTHER" id="PTHR48069">
    <property type="entry name" value="DIHYDROFOLATE REDUCTASE"/>
    <property type="match status" value="1"/>
</dbReference>
<comment type="function">
    <text evidence="7">Key enzyme in folate metabolism. Catalyzes an essential reaction for de novo glycine and purine synthesis, and for DNA precursor synthesis.</text>
</comment>
<evidence type="ECO:0000256" key="2">
    <source>
        <dbReference type="ARBA" id="ARBA00009539"/>
    </source>
</evidence>
<evidence type="ECO:0000256" key="7">
    <source>
        <dbReference type="ARBA" id="ARBA00025067"/>
    </source>
</evidence>
<evidence type="ECO:0000256" key="4">
    <source>
        <dbReference type="ARBA" id="ARBA00022563"/>
    </source>
</evidence>
<protein>
    <recommendedName>
        <fullName evidence="3">dihydrofolate reductase</fullName>
        <ecNumber evidence="3">1.5.1.3</ecNumber>
    </recommendedName>
</protein>
<dbReference type="GO" id="GO:0050661">
    <property type="term" value="F:NADP binding"/>
    <property type="evidence" value="ECO:0007669"/>
    <property type="project" value="InterPro"/>
</dbReference>
<comment type="pathway">
    <text evidence="1">Cofactor biosynthesis; tetrahydrofolate biosynthesis; 5,6,7,8-tetrahydrofolate from 7,8-dihydrofolate: step 1/1.</text>
</comment>
<keyword evidence="5" id="KW-0521">NADP</keyword>
<dbReference type="UniPathway" id="UPA00077">
    <property type="reaction ID" value="UER00158"/>
</dbReference>
<dbReference type="GO" id="GO:0046452">
    <property type="term" value="P:dihydrofolate metabolic process"/>
    <property type="evidence" value="ECO:0007669"/>
    <property type="project" value="TreeGrafter"/>
</dbReference>
<dbReference type="SUPFAM" id="SSF53597">
    <property type="entry name" value="Dihydrofolate reductase-like"/>
    <property type="match status" value="1"/>
</dbReference>
<dbReference type="GeneID" id="115885357"/>
<dbReference type="PANTHER" id="PTHR48069:SF3">
    <property type="entry name" value="DIHYDROFOLATE REDUCTASE"/>
    <property type="match status" value="1"/>
</dbReference>
<evidence type="ECO:0000256" key="8">
    <source>
        <dbReference type="ARBA" id="ARBA00048873"/>
    </source>
</evidence>